<dbReference type="Proteomes" id="UP001056120">
    <property type="component" value="Linkage Group LG16"/>
</dbReference>
<evidence type="ECO:0000313" key="1">
    <source>
        <dbReference type="EMBL" id="KAI3773635.1"/>
    </source>
</evidence>
<gene>
    <name evidence="1" type="ORF">L1987_48165</name>
</gene>
<dbReference type="EMBL" id="CM042033">
    <property type="protein sequence ID" value="KAI3773635.1"/>
    <property type="molecule type" value="Genomic_DNA"/>
</dbReference>
<protein>
    <submittedName>
        <fullName evidence="1">Uncharacterized protein</fullName>
    </submittedName>
</protein>
<accession>A0ACB9FS40</accession>
<proteinExistence type="predicted"/>
<organism evidence="1 2">
    <name type="scientific">Smallanthus sonchifolius</name>
    <dbReference type="NCBI Taxonomy" id="185202"/>
    <lineage>
        <taxon>Eukaryota</taxon>
        <taxon>Viridiplantae</taxon>
        <taxon>Streptophyta</taxon>
        <taxon>Embryophyta</taxon>
        <taxon>Tracheophyta</taxon>
        <taxon>Spermatophyta</taxon>
        <taxon>Magnoliopsida</taxon>
        <taxon>eudicotyledons</taxon>
        <taxon>Gunneridae</taxon>
        <taxon>Pentapetalae</taxon>
        <taxon>asterids</taxon>
        <taxon>campanulids</taxon>
        <taxon>Asterales</taxon>
        <taxon>Asteraceae</taxon>
        <taxon>Asteroideae</taxon>
        <taxon>Heliantheae alliance</taxon>
        <taxon>Millerieae</taxon>
        <taxon>Smallanthus</taxon>
    </lineage>
</organism>
<reference evidence="2" key="1">
    <citation type="journal article" date="2022" name="Mol. Ecol. Resour.">
        <title>The genomes of chicory, endive, great burdock and yacon provide insights into Asteraceae palaeo-polyploidization history and plant inulin production.</title>
        <authorList>
            <person name="Fan W."/>
            <person name="Wang S."/>
            <person name="Wang H."/>
            <person name="Wang A."/>
            <person name="Jiang F."/>
            <person name="Liu H."/>
            <person name="Zhao H."/>
            <person name="Xu D."/>
            <person name="Zhang Y."/>
        </authorList>
    </citation>
    <scope>NUCLEOTIDE SEQUENCE [LARGE SCALE GENOMIC DNA]</scope>
    <source>
        <strain evidence="2">cv. Yunnan</strain>
    </source>
</reference>
<name>A0ACB9FS40_9ASTR</name>
<evidence type="ECO:0000313" key="2">
    <source>
        <dbReference type="Proteomes" id="UP001056120"/>
    </source>
</evidence>
<sequence length="156" mass="17638">MLEENPDPDFGVDDEVNDLLSSGIEDNNDEDDGYDGDDGDDENVGNRFEARVNKEQVQDQQKNDEIVQDSEAHVDNIQVESQESPVTDERIEVENLNENVDMDVENEVIIEKEQVHMGTDSNTPEATTKTTKKRNEPEKDVPSRRPPSKGIPRRSV</sequence>
<keyword evidence="2" id="KW-1185">Reference proteome</keyword>
<comment type="caution">
    <text evidence="1">The sequence shown here is derived from an EMBL/GenBank/DDBJ whole genome shotgun (WGS) entry which is preliminary data.</text>
</comment>
<reference evidence="1 2" key="2">
    <citation type="journal article" date="2022" name="Mol. Ecol. Resour.">
        <title>The genomes of chicory, endive, great burdock and yacon provide insights into Asteraceae paleo-polyploidization history and plant inulin production.</title>
        <authorList>
            <person name="Fan W."/>
            <person name="Wang S."/>
            <person name="Wang H."/>
            <person name="Wang A."/>
            <person name="Jiang F."/>
            <person name="Liu H."/>
            <person name="Zhao H."/>
            <person name="Xu D."/>
            <person name="Zhang Y."/>
        </authorList>
    </citation>
    <scope>NUCLEOTIDE SEQUENCE [LARGE SCALE GENOMIC DNA]</scope>
    <source>
        <strain evidence="2">cv. Yunnan</strain>
        <tissue evidence="1">Leaves</tissue>
    </source>
</reference>